<dbReference type="SUPFAM" id="SSF51445">
    <property type="entry name" value="(Trans)glycosidases"/>
    <property type="match status" value="1"/>
</dbReference>
<feature type="signal peptide" evidence="1">
    <location>
        <begin position="1"/>
        <end position="18"/>
    </location>
</feature>
<organism evidence="3 4">
    <name type="scientific">Pyronema omphalodes (strain CBS 100304)</name>
    <name type="common">Pyronema confluens</name>
    <dbReference type="NCBI Taxonomy" id="1076935"/>
    <lineage>
        <taxon>Eukaryota</taxon>
        <taxon>Fungi</taxon>
        <taxon>Dikarya</taxon>
        <taxon>Ascomycota</taxon>
        <taxon>Pezizomycotina</taxon>
        <taxon>Pezizomycetes</taxon>
        <taxon>Pezizales</taxon>
        <taxon>Pyronemataceae</taxon>
        <taxon>Pyronema</taxon>
    </lineage>
</organism>
<evidence type="ECO:0000256" key="1">
    <source>
        <dbReference type="SAM" id="SignalP"/>
    </source>
</evidence>
<evidence type="ECO:0000259" key="2">
    <source>
        <dbReference type="Pfam" id="PF11790"/>
    </source>
</evidence>
<dbReference type="InterPro" id="IPR017853">
    <property type="entry name" value="GH"/>
</dbReference>
<evidence type="ECO:0000313" key="4">
    <source>
        <dbReference type="Proteomes" id="UP000018144"/>
    </source>
</evidence>
<dbReference type="eggNOG" id="ENOG502RXK9">
    <property type="taxonomic scope" value="Eukaryota"/>
</dbReference>
<protein>
    <submittedName>
        <fullName evidence="3">Similar to Alkali-sensitive linkage protein 1 acc. no. Q09788</fullName>
    </submittedName>
</protein>
<keyword evidence="1" id="KW-0732">Signal</keyword>
<name>U4KWA0_PYROM</name>
<dbReference type="PANTHER" id="PTHR34154">
    <property type="entry name" value="ALKALI-SENSITIVE LINKAGE PROTEIN 1"/>
    <property type="match status" value="1"/>
</dbReference>
<dbReference type="Pfam" id="PF11790">
    <property type="entry name" value="Glyco_hydro_cc"/>
    <property type="match status" value="1"/>
</dbReference>
<reference evidence="3 4" key="1">
    <citation type="journal article" date="2013" name="PLoS Genet.">
        <title>The genome and development-dependent transcriptomes of Pyronema confluens: a window into fungal evolution.</title>
        <authorList>
            <person name="Traeger S."/>
            <person name="Altegoer F."/>
            <person name="Freitag M."/>
            <person name="Gabaldon T."/>
            <person name="Kempken F."/>
            <person name="Kumar A."/>
            <person name="Marcet-Houben M."/>
            <person name="Poggeler S."/>
            <person name="Stajich J.E."/>
            <person name="Nowrousian M."/>
        </authorList>
    </citation>
    <scope>NUCLEOTIDE SEQUENCE [LARGE SCALE GENOMIC DNA]</scope>
    <source>
        <strain evidence="4">CBS 100304</strain>
        <tissue evidence="3">Vegetative mycelium</tissue>
    </source>
</reference>
<dbReference type="GO" id="GO:0009277">
    <property type="term" value="C:fungal-type cell wall"/>
    <property type="evidence" value="ECO:0007669"/>
    <property type="project" value="TreeGrafter"/>
</dbReference>
<dbReference type="STRING" id="1076935.U4KWA0"/>
<evidence type="ECO:0000313" key="3">
    <source>
        <dbReference type="EMBL" id="CCX05722.1"/>
    </source>
</evidence>
<dbReference type="InterPro" id="IPR024655">
    <property type="entry name" value="Asl1_glyco_hydro_catalytic"/>
</dbReference>
<dbReference type="GO" id="GO:0071966">
    <property type="term" value="P:fungal-type cell wall polysaccharide metabolic process"/>
    <property type="evidence" value="ECO:0007669"/>
    <property type="project" value="TreeGrafter"/>
</dbReference>
<gene>
    <name evidence="3" type="ORF">PCON_05309</name>
</gene>
<sequence length="256" mass="28297">MLSTLVACLGFAASLANAAAVPSLETRSAGKKGLAYNDVNLCSQFTSGDISWAYNWNMEPQSRVQGREYVPMLWGPKMFSEWSKNANTAIKSGAKNLLGFNEPDLHEQSNMSPAAAAAAWREHMEPFVGKARLGAPAVTNSGTPGQGLDWLRSFLGQCSGCTIDFVPVHWYEPNGDVEYFKKHMAEAYKVGGGRKIWLTEFGVPGASPEKQAEFIKTVTPWMDAQDWIERYSYFGVFENWLLQGGRLNFAGKTYNN</sequence>
<feature type="domain" description="Asl1-like glycosyl hydrolase catalytic" evidence="2">
    <location>
        <begin position="33"/>
        <end position="254"/>
    </location>
</feature>
<dbReference type="OrthoDB" id="5985073at2759"/>
<dbReference type="EMBL" id="HF935268">
    <property type="protein sequence ID" value="CCX05722.1"/>
    <property type="molecule type" value="Genomic_DNA"/>
</dbReference>
<proteinExistence type="predicted"/>
<dbReference type="InterPro" id="IPR053183">
    <property type="entry name" value="ASL1"/>
</dbReference>
<keyword evidence="4" id="KW-1185">Reference proteome</keyword>
<accession>U4KWA0</accession>
<dbReference type="OMA" id="ERYAYHM"/>
<dbReference type="AlphaFoldDB" id="U4KWA0"/>
<feature type="chain" id="PRO_5004650898" evidence="1">
    <location>
        <begin position="19"/>
        <end position="256"/>
    </location>
</feature>
<dbReference type="Gene3D" id="3.20.20.80">
    <property type="entry name" value="Glycosidases"/>
    <property type="match status" value="1"/>
</dbReference>
<dbReference type="Proteomes" id="UP000018144">
    <property type="component" value="Unassembled WGS sequence"/>
</dbReference>
<dbReference type="PANTHER" id="PTHR34154:SF10">
    <property type="entry name" value="ASL1-LIKE GLYCOSYL HYDROLASE CATALYTIC DOMAIN-CONTAINING PROTEIN"/>
    <property type="match status" value="1"/>
</dbReference>